<evidence type="ECO:0000256" key="2">
    <source>
        <dbReference type="PROSITE-ProRule" id="PRU00023"/>
    </source>
</evidence>
<keyword evidence="5" id="KW-0808">Transferase</keyword>
<keyword evidence="5" id="KW-0418">Kinase</keyword>
<organism evidence="5 6">
    <name type="scientific">Phytophthora megakarya</name>
    <dbReference type="NCBI Taxonomy" id="4795"/>
    <lineage>
        <taxon>Eukaryota</taxon>
        <taxon>Sar</taxon>
        <taxon>Stramenopiles</taxon>
        <taxon>Oomycota</taxon>
        <taxon>Peronosporomycetes</taxon>
        <taxon>Peronosporales</taxon>
        <taxon>Peronosporaceae</taxon>
        <taxon>Phytophthora</taxon>
    </lineage>
</organism>
<dbReference type="EMBL" id="NBNE01004515">
    <property type="protein sequence ID" value="OWZ05283.1"/>
    <property type="molecule type" value="Genomic_DNA"/>
</dbReference>
<evidence type="ECO:0000313" key="6">
    <source>
        <dbReference type="Proteomes" id="UP000198211"/>
    </source>
</evidence>
<dbReference type="PANTHER" id="PTHR44329">
    <property type="entry name" value="SERINE/THREONINE-PROTEIN KINASE TNNI3K-RELATED"/>
    <property type="match status" value="1"/>
</dbReference>
<dbReference type="GO" id="GO:0005524">
    <property type="term" value="F:ATP binding"/>
    <property type="evidence" value="ECO:0007669"/>
    <property type="project" value="InterPro"/>
</dbReference>
<keyword evidence="6" id="KW-1185">Reference proteome</keyword>
<keyword evidence="3" id="KW-0175">Coiled coil</keyword>
<keyword evidence="2" id="KW-0040">ANK repeat</keyword>
<dbReference type="PROSITE" id="PS50088">
    <property type="entry name" value="ANK_REPEAT"/>
    <property type="match status" value="2"/>
</dbReference>
<dbReference type="PANTHER" id="PTHR44329:SF214">
    <property type="entry name" value="PROTEIN KINASE DOMAIN-CONTAINING PROTEIN"/>
    <property type="match status" value="1"/>
</dbReference>
<evidence type="ECO:0000313" key="5">
    <source>
        <dbReference type="EMBL" id="OWZ05283.1"/>
    </source>
</evidence>
<comment type="caution">
    <text evidence="5">The sequence shown here is derived from an EMBL/GenBank/DDBJ whole genome shotgun (WGS) entry which is preliminary data.</text>
</comment>
<dbReference type="SMART" id="SM00248">
    <property type="entry name" value="ANK"/>
    <property type="match status" value="2"/>
</dbReference>
<feature type="non-terminal residue" evidence="5">
    <location>
        <position position="601"/>
    </location>
</feature>
<evidence type="ECO:0000256" key="3">
    <source>
        <dbReference type="SAM" id="Coils"/>
    </source>
</evidence>
<dbReference type="PROSITE" id="PS50297">
    <property type="entry name" value="ANK_REP_REGION"/>
    <property type="match status" value="2"/>
</dbReference>
<dbReference type="SUPFAM" id="SSF56112">
    <property type="entry name" value="Protein kinase-like (PK-like)"/>
    <property type="match status" value="1"/>
</dbReference>
<sequence>MLNDRDEDGWTALTSAAEDGDVDLIALLLASNVDVNFPNQYGETALSRAVFGGHQEAARLLIDRGAEINCSDEDGDTPLHVAIISPHRNLELRYCKTPAAGQGFGAWVSYWIRGTPVTGEPEEERSCEDGQKLSVVHSEAVQNVTTLLPSLLELCAGMAETRDVCEDILERVLRLQNHIDEQEDTLRTLKDSFQRIISRFHAFLIQHSKQASVGRLASTRTILGLLRGFHCDLDEVVTLIGSEVVVPIHTRWKEDWDNIELAVENRLVNAWVASSSELSQELPDATSQTGALLLLNSEAIRHKFRYSARSQDLLESASKKIARMSGAPIPEIPEWFVPQHEVQRESTPFAFGSYGKVYRGVWRGSKVVIKCVTVSTPAQKQQFLREARIWHKARHPHIVNFFGACYDNQPCFFICEEAANGNLADYLDKRKRVDRTLVWRKLHEAALGLSFLHQNNIVHGDLKCNQILVGGDGVAKLTDFGLSFVSTGSMPNESGGAIRWKAPECFGSKPTFESDVYSFGMCVVEAVTYDVPWGAYIPDIAVMDNLQRRKFLSRPKEFTNDSEWEFVLALCAFDPAKRITLEDAIKQLQRLAEGLSISGKP</sequence>
<accession>A0A225VIN2</accession>
<dbReference type="InterPro" id="IPR000719">
    <property type="entry name" value="Prot_kinase_dom"/>
</dbReference>
<dbReference type="Gene3D" id="1.10.510.10">
    <property type="entry name" value="Transferase(Phosphotransferase) domain 1"/>
    <property type="match status" value="1"/>
</dbReference>
<dbReference type="SUPFAM" id="SSF48403">
    <property type="entry name" value="Ankyrin repeat"/>
    <property type="match status" value="1"/>
</dbReference>
<feature type="domain" description="Protein kinase" evidence="4">
    <location>
        <begin position="343"/>
        <end position="591"/>
    </location>
</feature>
<dbReference type="Pfam" id="PF07714">
    <property type="entry name" value="PK_Tyr_Ser-Thr"/>
    <property type="match status" value="1"/>
</dbReference>
<gene>
    <name evidence="5" type="ORF">PHMEG_00022654</name>
</gene>
<dbReference type="InterPro" id="IPR001245">
    <property type="entry name" value="Ser-Thr/Tyr_kinase_cat_dom"/>
</dbReference>
<dbReference type="PROSITE" id="PS50011">
    <property type="entry name" value="PROTEIN_KINASE_DOM"/>
    <property type="match status" value="1"/>
</dbReference>
<comment type="similarity">
    <text evidence="1">Belongs to the protein kinase superfamily. TKL Ser/Thr protein kinase family.</text>
</comment>
<dbReference type="GO" id="GO:0004674">
    <property type="term" value="F:protein serine/threonine kinase activity"/>
    <property type="evidence" value="ECO:0007669"/>
    <property type="project" value="TreeGrafter"/>
</dbReference>
<feature type="repeat" description="ANK" evidence="2">
    <location>
        <begin position="41"/>
        <end position="73"/>
    </location>
</feature>
<dbReference type="OrthoDB" id="114536at2759"/>
<dbReference type="InterPro" id="IPR011009">
    <property type="entry name" value="Kinase-like_dom_sf"/>
</dbReference>
<feature type="coiled-coil region" evidence="3">
    <location>
        <begin position="165"/>
        <end position="192"/>
    </location>
</feature>
<dbReference type="Pfam" id="PF12796">
    <property type="entry name" value="Ank_2"/>
    <property type="match status" value="1"/>
</dbReference>
<feature type="repeat" description="ANK" evidence="2">
    <location>
        <begin position="8"/>
        <end position="40"/>
    </location>
</feature>
<dbReference type="AlphaFoldDB" id="A0A225VIN2"/>
<dbReference type="InterPro" id="IPR051681">
    <property type="entry name" value="Ser/Thr_Kinases-Pseudokinases"/>
</dbReference>
<evidence type="ECO:0000256" key="1">
    <source>
        <dbReference type="ARBA" id="ARBA00005843"/>
    </source>
</evidence>
<dbReference type="STRING" id="4795.A0A225VIN2"/>
<dbReference type="InterPro" id="IPR002110">
    <property type="entry name" value="Ankyrin_rpt"/>
</dbReference>
<proteinExistence type="inferred from homology"/>
<name>A0A225VIN2_9STRA</name>
<protein>
    <submittedName>
        <fullName evidence="5">TKL protein kinase</fullName>
    </submittedName>
</protein>
<evidence type="ECO:0000259" key="4">
    <source>
        <dbReference type="PROSITE" id="PS50011"/>
    </source>
</evidence>
<dbReference type="Proteomes" id="UP000198211">
    <property type="component" value="Unassembled WGS sequence"/>
</dbReference>
<dbReference type="Gene3D" id="1.25.40.20">
    <property type="entry name" value="Ankyrin repeat-containing domain"/>
    <property type="match status" value="1"/>
</dbReference>
<dbReference type="InterPro" id="IPR036770">
    <property type="entry name" value="Ankyrin_rpt-contain_sf"/>
</dbReference>
<reference evidence="6" key="1">
    <citation type="submission" date="2017-03" db="EMBL/GenBank/DDBJ databases">
        <title>Phytopthora megakarya and P. palmivora, two closely related causual agents of cacao black pod achieved similar genome size and gene model numbers by different mechanisms.</title>
        <authorList>
            <person name="Ali S."/>
            <person name="Shao J."/>
            <person name="Larry D.J."/>
            <person name="Kronmiller B."/>
            <person name="Shen D."/>
            <person name="Strem M.D."/>
            <person name="Melnick R.L."/>
            <person name="Guiltinan M.J."/>
            <person name="Tyler B.M."/>
            <person name="Meinhardt L.W."/>
            <person name="Bailey B.A."/>
        </authorList>
    </citation>
    <scope>NUCLEOTIDE SEQUENCE [LARGE SCALE GENOMIC DNA]</scope>
    <source>
        <strain evidence="6">zdho120</strain>
    </source>
</reference>